<evidence type="ECO:0000313" key="2">
    <source>
        <dbReference type="Proteomes" id="UP000319897"/>
    </source>
</evidence>
<name>A0A501XGM2_9SPHN</name>
<organism evidence="1 2">
    <name type="scientific">Sandaracinobacter neustonicus</name>
    <dbReference type="NCBI Taxonomy" id="1715348"/>
    <lineage>
        <taxon>Bacteria</taxon>
        <taxon>Pseudomonadati</taxon>
        <taxon>Pseudomonadota</taxon>
        <taxon>Alphaproteobacteria</taxon>
        <taxon>Sphingomonadales</taxon>
        <taxon>Sphingosinicellaceae</taxon>
        <taxon>Sandaracinobacter</taxon>
    </lineage>
</organism>
<dbReference type="AlphaFoldDB" id="A0A501XGM2"/>
<accession>A0A501XGM2</accession>
<dbReference type="EMBL" id="VFSU01000030">
    <property type="protein sequence ID" value="TPE59467.1"/>
    <property type="molecule type" value="Genomic_DNA"/>
</dbReference>
<protein>
    <submittedName>
        <fullName evidence="1">Uncharacterized protein</fullName>
    </submittedName>
</protein>
<evidence type="ECO:0000313" key="1">
    <source>
        <dbReference type="EMBL" id="TPE59467.1"/>
    </source>
</evidence>
<reference evidence="1 2" key="1">
    <citation type="submission" date="2019-06" db="EMBL/GenBank/DDBJ databases">
        <authorList>
            <person name="Lee I."/>
            <person name="Jang G.I."/>
            <person name="Hwang C.Y."/>
        </authorList>
    </citation>
    <scope>NUCLEOTIDE SEQUENCE [LARGE SCALE GENOMIC DNA]</scope>
    <source>
        <strain evidence="1 2">PAMC 28131</strain>
    </source>
</reference>
<keyword evidence="2" id="KW-1185">Reference proteome</keyword>
<comment type="caution">
    <text evidence="1">The sequence shown here is derived from an EMBL/GenBank/DDBJ whole genome shotgun (WGS) entry which is preliminary data.</text>
</comment>
<dbReference type="RefSeq" id="WP_140928913.1">
    <property type="nucleotide sequence ID" value="NZ_VFSU01000030.1"/>
</dbReference>
<proteinExistence type="predicted"/>
<dbReference type="Proteomes" id="UP000319897">
    <property type="component" value="Unassembled WGS sequence"/>
</dbReference>
<gene>
    <name evidence="1" type="ORF">FJQ54_13345</name>
</gene>
<sequence length="215" mass="23717">MELTPEERARIEAIRDEIGPAHPYVVDGFRAQIGGKVDVKAERKLIARARDVWASLDPVTQDYVRWMTAARVIELLAASSNSAVADVVRALSDDELARLTGELSEGARFEDKGNGFEESPGPLDLPPMLDEAENALRLPSGRAEELPNLRKVVDALWDVWRRDVPVRAPKVTAEAVEAIAGEIGPMYGLSLAEARRRVRVSLREIDASSERGLLR</sequence>